<comment type="similarity">
    <text evidence="1">Belongs to the PspA/Vipp/IM30 family.</text>
</comment>
<organism evidence="4 5">
    <name type="scientific">Pseudomonas eucalypticola</name>
    <dbReference type="NCBI Taxonomy" id="2599595"/>
    <lineage>
        <taxon>Bacteria</taxon>
        <taxon>Pseudomonadati</taxon>
        <taxon>Pseudomonadota</taxon>
        <taxon>Gammaproteobacteria</taxon>
        <taxon>Pseudomonadales</taxon>
        <taxon>Pseudomonadaceae</taxon>
        <taxon>Pseudomonas</taxon>
    </lineage>
</organism>
<accession>A0A7D5H989</accession>
<keyword evidence="2" id="KW-0175">Coiled coil</keyword>
<dbReference type="Proteomes" id="UP000509568">
    <property type="component" value="Chromosome"/>
</dbReference>
<dbReference type="EMBL" id="CP056030">
    <property type="protein sequence ID" value="QKZ07369.1"/>
    <property type="molecule type" value="Genomic_DNA"/>
</dbReference>
<protein>
    <submittedName>
        <fullName evidence="4">PspA/IM30 family protein</fullName>
    </submittedName>
</protein>
<dbReference type="Pfam" id="PF04012">
    <property type="entry name" value="PspA_IM30"/>
    <property type="match status" value="1"/>
</dbReference>
<reference evidence="4 5" key="1">
    <citation type="submission" date="2020-06" db="EMBL/GenBank/DDBJ databases">
        <title>Pseudomonas eucalypticola sp. nov., an endophyte of Eucalyptus dunnii leaves with biocontrol ability of eucalyptus leaf blight.</title>
        <authorList>
            <person name="Liu Y."/>
            <person name="Song Z."/>
            <person name="Zeng H."/>
            <person name="Lu M."/>
            <person name="Wang X."/>
            <person name="Lian X."/>
            <person name="Zhang Q."/>
        </authorList>
    </citation>
    <scope>NUCLEOTIDE SEQUENCE [LARGE SCALE GENOMIC DNA]</scope>
    <source>
        <strain evidence="4 5">NP-1</strain>
    </source>
</reference>
<dbReference type="RefSeq" id="WP_158154534.1">
    <property type="nucleotide sequence ID" value="NZ_CP056030.1"/>
</dbReference>
<dbReference type="PANTHER" id="PTHR31088:SF9">
    <property type="entry name" value="PHAGE SHOCK PROTEIN A"/>
    <property type="match status" value="1"/>
</dbReference>
<dbReference type="InterPro" id="IPR007157">
    <property type="entry name" value="PspA_VIPP1"/>
</dbReference>
<evidence type="ECO:0000256" key="2">
    <source>
        <dbReference type="SAM" id="Coils"/>
    </source>
</evidence>
<evidence type="ECO:0000256" key="3">
    <source>
        <dbReference type="SAM" id="MobiDB-lite"/>
    </source>
</evidence>
<name>A0A7D5H989_9PSED</name>
<dbReference type="KEGG" id="pez:HWQ56_27725"/>
<sequence>MSNQSIWSKLFTALRGGASEVGESIVDQQALRILDQEIRDADTALANAKRELVTIMAKHKLATDRVAQYDARIGDLESKALAAMKAERNDLAHEVAEAIAVQVNEREAEHKQVVEFGGYVEKMRKDITKAEARIKSLRQQVDVAKARESVQKAQVSASIASGGANGKLETAVGTLNRLQAKQEQRAAELEAQDQLAEASTGNDLERKLKEAGIVPDTGSADAILERLRKQQAGQ</sequence>
<evidence type="ECO:0000313" key="4">
    <source>
        <dbReference type="EMBL" id="QKZ07369.1"/>
    </source>
</evidence>
<dbReference type="AlphaFoldDB" id="A0A7D5H989"/>
<dbReference type="PANTHER" id="PTHR31088">
    <property type="entry name" value="MEMBRANE-ASSOCIATED PROTEIN VIPP1, CHLOROPLASTIC"/>
    <property type="match status" value="1"/>
</dbReference>
<evidence type="ECO:0000256" key="1">
    <source>
        <dbReference type="ARBA" id="ARBA00043985"/>
    </source>
</evidence>
<proteinExistence type="inferred from homology"/>
<gene>
    <name evidence="4" type="ORF">HWQ56_27725</name>
</gene>
<feature type="region of interest" description="Disordered" evidence="3">
    <location>
        <begin position="184"/>
        <end position="215"/>
    </location>
</feature>
<evidence type="ECO:0000313" key="5">
    <source>
        <dbReference type="Proteomes" id="UP000509568"/>
    </source>
</evidence>
<keyword evidence="5" id="KW-1185">Reference proteome</keyword>
<feature type="coiled-coil region" evidence="2">
    <location>
        <begin position="120"/>
        <end position="147"/>
    </location>
</feature>